<evidence type="ECO:0000256" key="1">
    <source>
        <dbReference type="ARBA" id="ARBA00022484"/>
    </source>
</evidence>
<name>A0A8F5MLB0_9VIRU</name>
<organism evidence="4">
    <name type="scientific">Grapevine-associated botourmia-like virus 6</name>
    <dbReference type="NCBI Taxonomy" id="2814350"/>
    <lineage>
        <taxon>Viruses</taxon>
        <taxon>Riboviria</taxon>
        <taxon>Orthornavirae</taxon>
        <taxon>Lenarviricota</taxon>
        <taxon>Miaviricetes</taxon>
        <taxon>Ourlivirales</taxon>
        <taxon>Botourmiaviridae</taxon>
    </lineage>
</organism>
<keyword evidence="1 4" id="KW-0696">RNA-directed RNA polymerase</keyword>
<keyword evidence="2" id="KW-0808">Transferase</keyword>
<evidence type="ECO:0000313" key="4">
    <source>
        <dbReference type="EMBL" id="QXN75334.1"/>
    </source>
</evidence>
<accession>A0A8F5MLB0</accession>
<keyword evidence="3" id="KW-0548">Nucleotidyltransferase</keyword>
<evidence type="ECO:0000256" key="3">
    <source>
        <dbReference type="ARBA" id="ARBA00022695"/>
    </source>
</evidence>
<evidence type="ECO:0000256" key="2">
    <source>
        <dbReference type="ARBA" id="ARBA00022679"/>
    </source>
</evidence>
<dbReference type="GO" id="GO:0003968">
    <property type="term" value="F:RNA-directed RNA polymerase activity"/>
    <property type="evidence" value="ECO:0007669"/>
    <property type="project" value="UniProtKB-KW"/>
</dbReference>
<dbReference type="EMBL" id="MW648433">
    <property type="protein sequence ID" value="QXN75334.1"/>
    <property type="molecule type" value="Genomic_RNA"/>
</dbReference>
<protein>
    <submittedName>
        <fullName evidence="4">RNA-dependent RNA polymerase</fullName>
    </submittedName>
</protein>
<dbReference type="SUPFAM" id="SSF56672">
    <property type="entry name" value="DNA/RNA polymerases"/>
    <property type="match status" value="1"/>
</dbReference>
<dbReference type="InterPro" id="IPR043502">
    <property type="entry name" value="DNA/RNA_pol_sf"/>
</dbReference>
<proteinExistence type="predicted"/>
<sequence>MQGARAKRILRPVHEAAYDWLTQFDWLVRGDVTPEHFRTVVMDEDPDDEFFISGDFVASTDNLHLDAVQTVVEVLSEALPEREAGVLKASFNGIQVAWGGGFKEVLRGSMMGNLVSFVVLCLLNKVCIDRAYQEVYNCGPHHRKVLVNGDDCLFRGNIALYHRWLETTASVGFVINEEKSLRSSRYAELNSTVYDSKRDRLIDKMCFGFLSTESWKQPAESIVSEIFRLVRFLRRDNARWFITTHPLRQAFRRVRPPVSAVPRSWRGFLLKKWWFRECIFAAERSAESTGAERKLNFVYGPPLCEPDDNKERAIRGLDKIPTISQAWEWRGKLCCPPHRTVTAGRLKAEDKRKYKKMVLRVGPSVPKRLWLKETLDLVERFLPHWLQRCPPTNIADQPGLVRVKEWKACSKPTLWRPVLSDVVPEWSPLGLHYRLN</sequence>
<reference evidence="4" key="1">
    <citation type="submission" date="2021-02" db="EMBL/GenBank/DDBJ databases">
        <title>The hidden world within plants: metatranscriptomics unveil the complexity of wood microbiomes in grapevine.</title>
        <authorList>
            <person name="Nerva L."/>
            <person name="Garcia J.F."/>
            <person name="Favaretto F."/>
            <person name="Giudice G."/>
            <person name="Moffa L."/>
            <person name="Dario C."/>
            <person name="Riccardo V."/>
            <person name="Gambino G."/>
            <person name="Chitarra W."/>
        </authorList>
    </citation>
    <scope>NUCLEOTIDE SEQUENCE</scope>
</reference>